<dbReference type="AlphaFoldDB" id="A0A6G1DS55"/>
<name>A0A6G1DS55_9ORYZ</name>
<proteinExistence type="predicted"/>
<dbReference type="EMBL" id="SPHZ02000006">
    <property type="protein sequence ID" value="KAF0914934.1"/>
    <property type="molecule type" value="Genomic_DNA"/>
</dbReference>
<organism evidence="1 2">
    <name type="scientific">Oryza meyeriana var. granulata</name>
    <dbReference type="NCBI Taxonomy" id="110450"/>
    <lineage>
        <taxon>Eukaryota</taxon>
        <taxon>Viridiplantae</taxon>
        <taxon>Streptophyta</taxon>
        <taxon>Embryophyta</taxon>
        <taxon>Tracheophyta</taxon>
        <taxon>Spermatophyta</taxon>
        <taxon>Magnoliopsida</taxon>
        <taxon>Liliopsida</taxon>
        <taxon>Poales</taxon>
        <taxon>Poaceae</taxon>
        <taxon>BOP clade</taxon>
        <taxon>Oryzoideae</taxon>
        <taxon>Oryzeae</taxon>
        <taxon>Oryzinae</taxon>
        <taxon>Oryza</taxon>
        <taxon>Oryza meyeriana</taxon>
    </lineage>
</organism>
<protein>
    <submittedName>
        <fullName evidence="1">Uncharacterized protein</fullName>
    </submittedName>
</protein>
<keyword evidence="2" id="KW-1185">Reference proteome</keyword>
<gene>
    <name evidence="1" type="ORF">E2562_032845</name>
</gene>
<dbReference type="Proteomes" id="UP000479710">
    <property type="component" value="Unassembled WGS sequence"/>
</dbReference>
<comment type="caution">
    <text evidence="1">The sequence shown here is derived from an EMBL/GenBank/DDBJ whole genome shotgun (WGS) entry which is preliminary data.</text>
</comment>
<evidence type="ECO:0000313" key="2">
    <source>
        <dbReference type="Proteomes" id="UP000479710"/>
    </source>
</evidence>
<reference evidence="1 2" key="1">
    <citation type="submission" date="2019-11" db="EMBL/GenBank/DDBJ databases">
        <title>Whole genome sequence of Oryza granulata.</title>
        <authorList>
            <person name="Li W."/>
        </authorList>
    </citation>
    <scope>NUCLEOTIDE SEQUENCE [LARGE SCALE GENOMIC DNA]</scope>
    <source>
        <strain evidence="2">cv. Menghai</strain>
        <tissue evidence="1">Leaf</tissue>
    </source>
</reference>
<evidence type="ECO:0000313" key="1">
    <source>
        <dbReference type="EMBL" id="KAF0914934.1"/>
    </source>
</evidence>
<sequence length="72" mass="7351">MWASHKTSGALAAFASDVASPDFLSLASLGSGAEISSPVLCALKRTADHAAALNPTGWSSVTWSRVVQGDGY</sequence>
<accession>A0A6G1DS55</accession>